<sequence length="154" mass="17478">MLVTKWVHVPEKAINKPRQIEQDGVKFTQSISPWDLPQQFRFLIDAESLTIEWRYLSDSEPVKRKEFPDGFAVELGKTSSRIYKITVSLSALEKSISVMPTDEAEAATSALIKMKNALAEIENYPNENNKVAMTKTAHWWANLPNKAELLANAM</sequence>
<dbReference type="Proteomes" id="UP000004374">
    <property type="component" value="Unassembled WGS sequence"/>
</dbReference>
<evidence type="ECO:0000313" key="1">
    <source>
        <dbReference type="EMBL" id="GAB60633.1"/>
    </source>
</evidence>
<comment type="caution">
    <text evidence="1">The sequence shown here is derived from an EMBL/GenBank/DDBJ whole genome shotgun (WGS) entry which is preliminary data.</text>
</comment>
<protein>
    <submittedName>
        <fullName evidence="1">Uncharacterized protein</fullName>
    </submittedName>
</protein>
<evidence type="ECO:0000313" key="2">
    <source>
        <dbReference type="Proteomes" id="UP000004374"/>
    </source>
</evidence>
<name>I1E2V5_9GAMM</name>
<dbReference type="AlphaFoldDB" id="I1E2V5"/>
<gene>
    <name evidence="1" type="ORF">RNAN_3659</name>
</gene>
<organism evidence="1 2">
    <name type="scientific">Rheinheimera nanhaiensis E407-8</name>
    <dbReference type="NCBI Taxonomy" id="562729"/>
    <lineage>
        <taxon>Bacteria</taxon>
        <taxon>Pseudomonadati</taxon>
        <taxon>Pseudomonadota</taxon>
        <taxon>Gammaproteobacteria</taxon>
        <taxon>Chromatiales</taxon>
        <taxon>Chromatiaceae</taxon>
        <taxon>Rheinheimera</taxon>
    </lineage>
</organism>
<proteinExistence type="predicted"/>
<accession>I1E2V5</accession>
<dbReference type="EMBL" id="BAFK01000035">
    <property type="protein sequence ID" value="GAB60633.1"/>
    <property type="molecule type" value="Genomic_DNA"/>
</dbReference>
<dbReference type="STRING" id="562729.RNAN_3659"/>
<keyword evidence="2" id="KW-1185">Reference proteome</keyword>
<reference evidence="1 2" key="1">
    <citation type="journal article" date="2012" name="J. Bacteriol.">
        <title>Genome Sequence of the Protease-Producing Bacterium Rheinheimera nanhaiensis E407-8T, Isolated from Deep-Sea Sediment of the South China Sea.</title>
        <authorList>
            <person name="Zhang X.-Y."/>
            <person name="Zhang Y.-J."/>
            <person name="Qin Q.-L."/>
            <person name="Xie B.-B."/>
            <person name="Chen X.-L."/>
            <person name="Zhou B.-C."/>
            <person name="Zhang Y.-Z."/>
        </authorList>
    </citation>
    <scope>NUCLEOTIDE SEQUENCE [LARGE SCALE GENOMIC DNA]</scope>
    <source>
        <strain evidence="1 2">E407-8</strain>
    </source>
</reference>